<evidence type="ECO:0000256" key="1">
    <source>
        <dbReference type="ARBA" id="ARBA00002600"/>
    </source>
</evidence>
<dbReference type="PANTHER" id="PTHR42923:SF3">
    <property type="entry name" value="PROTOPORPHYRINOGEN OXIDASE"/>
    <property type="match status" value="1"/>
</dbReference>
<evidence type="ECO:0000256" key="7">
    <source>
        <dbReference type="ARBA" id="ARBA00023002"/>
    </source>
</evidence>
<evidence type="ECO:0000256" key="10">
    <source>
        <dbReference type="ARBA" id="ARBA00047554"/>
    </source>
</evidence>
<comment type="similarity">
    <text evidence="3 11">Belongs to the protoporphyrinogen/coproporphyrinogen oxidase family. Protoporphyrinogen oxidase subfamily.</text>
</comment>
<dbReference type="AlphaFoldDB" id="A0A1B6ID66"/>
<organism evidence="13">
    <name type="scientific">Homalodisca liturata</name>
    <dbReference type="NCBI Taxonomy" id="320908"/>
    <lineage>
        <taxon>Eukaryota</taxon>
        <taxon>Metazoa</taxon>
        <taxon>Ecdysozoa</taxon>
        <taxon>Arthropoda</taxon>
        <taxon>Hexapoda</taxon>
        <taxon>Insecta</taxon>
        <taxon>Pterygota</taxon>
        <taxon>Neoptera</taxon>
        <taxon>Paraneoptera</taxon>
        <taxon>Hemiptera</taxon>
        <taxon>Auchenorrhyncha</taxon>
        <taxon>Membracoidea</taxon>
        <taxon>Cicadellidae</taxon>
        <taxon>Cicadellinae</taxon>
        <taxon>Proconiini</taxon>
        <taxon>Homalodisca</taxon>
    </lineage>
</organism>
<accession>A0A1B6ID66</accession>
<dbReference type="Pfam" id="PF01593">
    <property type="entry name" value="Amino_oxidase"/>
    <property type="match status" value="1"/>
</dbReference>
<dbReference type="NCBIfam" id="TIGR00562">
    <property type="entry name" value="proto_IX_ox"/>
    <property type="match status" value="1"/>
</dbReference>
<evidence type="ECO:0000256" key="8">
    <source>
        <dbReference type="ARBA" id="ARBA00023133"/>
    </source>
</evidence>
<dbReference type="EC" id="1.3.3.4" evidence="4 11"/>
<dbReference type="InterPro" id="IPR050464">
    <property type="entry name" value="Zeta_carotene_desat/Oxidored"/>
</dbReference>
<dbReference type="Gene3D" id="3.50.50.60">
    <property type="entry name" value="FAD/NAD(P)-binding domain"/>
    <property type="match status" value="1"/>
</dbReference>
<evidence type="ECO:0000313" key="13">
    <source>
        <dbReference type="EMBL" id="JAS84866.1"/>
    </source>
</evidence>
<dbReference type="GO" id="GO:0006782">
    <property type="term" value="P:protoporphyrinogen IX biosynthetic process"/>
    <property type="evidence" value="ECO:0007669"/>
    <property type="project" value="UniProtKB-UniRule"/>
</dbReference>
<dbReference type="PANTHER" id="PTHR42923">
    <property type="entry name" value="PROTOPORPHYRINOGEN OXIDASE"/>
    <property type="match status" value="1"/>
</dbReference>
<dbReference type="InterPro" id="IPR036188">
    <property type="entry name" value="FAD/NAD-bd_sf"/>
</dbReference>
<comment type="cofactor">
    <cofactor evidence="11">
        <name>FAD</name>
        <dbReference type="ChEBI" id="CHEBI:57692"/>
    </cofactor>
    <text evidence="11">Binds 1 FAD per subunit.</text>
</comment>
<evidence type="ECO:0000256" key="11">
    <source>
        <dbReference type="RuleBase" id="RU367069"/>
    </source>
</evidence>
<keyword evidence="5 11" id="KW-0285">Flavoprotein</keyword>
<dbReference type="SUPFAM" id="SSF54373">
    <property type="entry name" value="FAD-linked reductases, C-terminal domain"/>
    <property type="match status" value="1"/>
</dbReference>
<dbReference type="EMBL" id="GECU01022840">
    <property type="protein sequence ID" value="JAS84866.1"/>
    <property type="molecule type" value="Transcribed_RNA"/>
</dbReference>
<name>A0A1B6ID66_9HEMI</name>
<dbReference type="InterPro" id="IPR002937">
    <property type="entry name" value="Amino_oxidase"/>
</dbReference>
<evidence type="ECO:0000256" key="3">
    <source>
        <dbReference type="ARBA" id="ARBA00010551"/>
    </source>
</evidence>
<evidence type="ECO:0000256" key="9">
    <source>
        <dbReference type="ARBA" id="ARBA00023244"/>
    </source>
</evidence>
<evidence type="ECO:0000256" key="5">
    <source>
        <dbReference type="ARBA" id="ARBA00022630"/>
    </source>
</evidence>
<comment type="catalytic activity">
    <reaction evidence="10 11">
        <text>protoporphyrinogen IX + 3 O2 = protoporphyrin IX + 3 H2O2</text>
        <dbReference type="Rhea" id="RHEA:25576"/>
        <dbReference type="ChEBI" id="CHEBI:15379"/>
        <dbReference type="ChEBI" id="CHEBI:16240"/>
        <dbReference type="ChEBI" id="CHEBI:57306"/>
        <dbReference type="ChEBI" id="CHEBI:57307"/>
        <dbReference type="EC" id="1.3.3.4"/>
    </reaction>
</comment>
<comment type="function">
    <text evidence="1 11">Catalyzes the 6-electron oxidation of protoporphyrinogen-IX to form protoporphyrin-IX.</text>
</comment>
<evidence type="ECO:0000259" key="12">
    <source>
        <dbReference type="Pfam" id="PF01593"/>
    </source>
</evidence>
<dbReference type="FunFam" id="3.50.50.60:FF:000193">
    <property type="entry name" value="Protoporphyrinogen oxidase"/>
    <property type="match status" value="1"/>
</dbReference>
<dbReference type="GO" id="GO:0005743">
    <property type="term" value="C:mitochondrial inner membrane"/>
    <property type="evidence" value="ECO:0007669"/>
    <property type="project" value="UniProtKB-SubCell"/>
</dbReference>
<protein>
    <recommendedName>
        <fullName evidence="4 11">Protoporphyrinogen oxidase</fullName>
        <ecNumber evidence="4 11">1.3.3.4</ecNumber>
    </recommendedName>
</protein>
<dbReference type="GO" id="GO:0004729">
    <property type="term" value="F:oxygen-dependent protoporphyrinogen oxidase activity"/>
    <property type="evidence" value="ECO:0007669"/>
    <property type="project" value="UniProtKB-UniRule"/>
</dbReference>
<keyword evidence="7 11" id="KW-0560">Oxidoreductase</keyword>
<feature type="domain" description="Amine oxidase" evidence="12">
    <location>
        <begin position="9"/>
        <end position="472"/>
    </location>
</feature>
<keyword evidence="9 11" id="KW-0627">Porphyrin biosynthesis</keyword>
<keyword evidence="6 11" id="KW-0274">FAD</keyword>
<keyword evidence="8 11" id="KW-0350">Heme biosynthesis</keyword>
<evidence type="ECO:0000256" key="6">
    <source>
        <dbReference type="ARBA" id="ARBA00022827"/>
    </source>
</evidence>
<dbReference type="SUPFAM" id="SSF51905">
    <property type="entry name" value="FAD/NAD(P)-binding domain"/>
    <property type="match status" value="1"/>
</dbReference>
<dbReference type="UniPathway" id="UPA00251">
    <property type="reaction ID" value="UER00324"/>
</dbReference>
<reference evidence="13" key="1">
    <citation type="submission" date="2015-11" db="EMBL/GenBank/DDBJ databases">
        <title>De novo transcriptome assembly of four potential Pierce s Disease insect vectors from Arizona vineyards.</title>
        <authorList>
            <person name="Tassone E.E."/>
        </authorList>
    </citation>
    <scope>NUCLEOTIDE SEQUENCE</scope>
</reference>
<comment type="pathway">
    <text evidence="2 11">Porphyrin-containing compound metabolism; protoporphyrin-IX biosynthesis; protoporphyrin-IX from protoporphyrinogen-IX: step 1/1.</text>
</comment>
<proteinExistence type="inferred from homology"/>
<evidence type="ECO:0000256" key="2">
    <source>
        <dbReference type="ARBA" id="ARBA00005073"/>
    </source>
</evidence>
<comment type="subcellular location">
    <subcellularLocation>
        <location evidence="11">Mitochondrion inner membrane</location>
    </subcellularLocation>
</comment>
<gene>
    <name evidence="13" type="ORF">g.9755</name>
</gene>
<evidence type="ECO:0000256" key="4">
    <source>
        <dbReference type="ARBA" id="ARBA00012867"/>
    </source>
</evidence>
<sequence>MTAVLGGGISGLSAAYYLLKSVPQKVTIIESSNGFGGWIRSIKNPENGFLFEKGPRTVRPRGPQGMNTLSLIEELNLSDKVLPIPTSHPTAQNRLIYANKKLHTLPSSFYSLFKICSPFSKPLILSAFKDLITPKIIQNDESIYSFVERRFGKEIADYAISSMICGICAGNAKEISVKFLMSEMFEWEQKHGSVLKGFFKKSFSNPNNKMLNEAAKSFLGKRAVQEKWSVWTLKDGLQQFPETLGKEVQKRGAKVKFNSLCTKLDFHGKNQVTCVIDDQKGLTLNGMFEHVICSLPAPTVAHLVADQHPTLSKELLEIKHVTVAVVNIAYRGNHLKQNAFGFLAPPKEKLPVLGVIFDSCNFDYKEWTVLTVMMGGHWYEEYFGQSATEDTILETALREVATILDIKQQPDFTHVSILKNCIPQYTLGHHDRVKRVMSYIKDHELPLSLIGASYHGVGINDVIFSAKNVVDQLKRL</sequence>
<dbReference type="InterPro" id="IPR004572">
    <property type="entry name" value="Protoporphyrinogen_oxidase"/>
</dbReference>